<feature type="compositionally biased region" description="Pro residues" evidence="5">
    <location>
        <begin position="213"/>
        <end position="224"/>
    </location>
</feature>
<feature type="compositionally biased region" description="Gly residues" evidence="5">
    <location>
        <begin position="1622"/>
        <end position="1633"/>
    </location>
</feature>
<gene>
    <name evidence="7" type="ORF">CALVIDRAFT_55973</name>
</gene>
<dbReference type="GO" id="GO:0034967">
    <property type="term" value="C:Set3 complex"/>
    <property type="evidence" value="ECO:0007669"/>
    <property type="project" value="TreeGrafter"/>
</dbReference>
<dbReference type="GO" id="GO:0070210">
    <property type="term" value="C:Rpd3L-Expanded complex"/>
    <property type="evidence" value="ECO:0007669"/>
    <property type="project" value="TreeGrafter"/>
</dbReference>
<dbReference type="Gene3D" id="2.170.270.10">
    <property type="entry name" value="SET domain"/>
    <property type="match status" value="1"/>
</dbReference>
<proteinExistence type="predicted"/>
<dbReference type="Pfam" id="PF00856">
    <property type="entry name" value="SET"/>
    <property type="match status" value="1"/>
</dbReference>
<dbReference type="InterPro" id="IPR019786">
    <property type="entry name" value="Zinc_finger_PHD-type_CS"/>
</dbReference>
<feature type="compositionally biased region" description="Acidic residues" evidence="5">
    <location>
        <begin position="819"/>
        <end position="848"/>
    </location>
</feature>
<dbReference type="InterPro" id="IPR001965">
    <property type="entry name" value="Znf_PHD"/>
</dbReference>
<dbReference type="PROSITE" id="PS01359">
    <property type="entry name" value="ZF_PHD_1"/>
    <property type="match status" value="1"/>
</dbReference>
<dbReference type="InterPro" id="IPR019787">
    <property type="entry name" value="Znf_PHD-finger"/>
</dbReference>
<dbReference type="SMART" id="SM00317">
    <property type="entry name" value="SET"/>
    <property type="match status" value="1"/>
</dbReference>
<feature type="region of interest" description="Disordered" evidence="5">
    <location>
        <begin position="1041"/>
        <end position="1092"/>
    </location>
</feature>
<dbReference type="OrthoDB" id="79252at2759"/>
<feature type="region of interest" description="Disordered" evidence="5">
    <location>
        <begin position="1000"/>
        <end position="1022"/>
    </location>
</feature>
<feature type="compositionally biased region" description="Low complexity" evidence="5">
    <location>
        <begin position="1259"/>
        <end position="1272"/>
    </location>
</feature>
<evidence type="ECO:0000313" key="8">
    <source>
        <dbReference type="Proteomes" id="UP000076738"/>
    </source>
</evidence>
<feature type="region of interest" description="Disordered" evidence="5">
    <location>
        <begin position="1259"/>
        <end position="1288"/>
    </location>
</feature>
<feature type="compositionally biased region" description="Polar residues" evidence="5">
    <location>
        <begin position="851"/>
        <end position="865"/>
    </location>
</feature>
<keyword evidence="1" id="KW-0479">Metal-binding</keyword>
<dbReference type="GO" id="GO:0006355">
    <property type="term" value="P:regulation of DNA-templated transcription"/>
    <property type="evidence" value="ECO:0007669"/>
    <property type="project" value="TreeGrafter"/>
</dbReference>
<feature type="compositionally biased region" description="Basic residues" evidence="5">
    <location>
        <begin position="247"/>
        <end position="257"/>
    </location>
</feature>
<dbReference type="GO" id="GO:0006325">
    <property type="term" value="P:chromatin organization"/>
    <property type="evidence" value="ECO:0007669"/>
    <property type="project" value="UniProtKB-KW"/>
</dbReference>
<dbReference type="SMART" id="SM00249">
    <property type="entry name" value="PHD"/>
    <property type="match status" value="1"/>
</dbReference>
<evidence type="ECO:0000256" key="5">
    <source>
        <dbReference type="SAM" id="MobiDB-lite"/>
    </source>
</evidence>
<dbReference type="SUPFAM" id="SSF57903">
    <property type="entry name" value="FYVE/PHD zinc finger"/>
    <property type="match status" value="1"/>
</dbReference>
<name>A0A167NWU4_CALVF</name>
<dbReference type="STRING" id="1330018.A0A167NWU4"/>
<dbReference type="InterPro" id="IPR013083">
    <property type="entry name" value="Znf_RING/FYVE/PHD"/>
</dbReference>
<dbReference type="EMBL" id="KV417277">
    <property type="protein sequence ID" value="KZO98168.1"/>
    <property type="molecule type" value="Genomic_DNA"/>
</dbReference>
<feature type="compositionally biased region" description="Pro residues" evidence="5">
    <location>
        <begin position="1540"/>
        <end position="1552"/>
    </location>
</feature>
<feature type="region of interest" description="Disordered" evidence="5">
    <location>
        <begin position="207"/>
        <end position="263"/>
    </location>
</feature>
<keyword evidence="4" id="KW-0156">Chromatin regulator</keyword>
<feature type="compositionally biased region" description="Polar residues" evidence="5">
    <location>
        <begin position="907"/>
        <end position="916"/>
    </location>
</feature>
<sequence>MSSPSPPPAPAPSADLPPLTSTNPLPRPLPALTLHTNMGGGGNTPVPYPSLDSHSHSHSPAGPSPVAGPPRPPTPAQHVHVRSPAPAPEPQQPGMSAAAAAEEEAALALLALSPGIPTSTRLPSLPPAPARSASPSAPSHSHPLPSAESILYARSADPAPARPGPTVNTSFPRAEYSPVEPLLSPISALPSISSLLPASAFHEPKMEVTFGPGPLPTSPLPPLDLEPDQVAPKAHSHSPSPLPEKPKSKRPAPKSKRAPNPVTIVGEGEDKFQFRCVCNVGYQEGDATIACDRCDVWQHMLCMGIEPDLADAVPDTYHCELCAPREVDTQSVAFKQRLARVLLAREALRVPAAVEMRRRSAEKEEAAAVAAETKTVPGAPVPAATESPAPTRSKGKKGSSSRSAARRPPLSLTQLHVSYAPSPSLQQQFMAAEEEMLPAAEAWAAEYMTLASDWWRRLDVYERAKALPWPEAGSGSGSGSGSPGEIVVDDKPLPGPERSQSAPPVLEHAPYTAYPPLVYPALPPLPNILIKPIPSPYPASERADSTLYARPPQYGLFASDTPIPPGTLILEHRSVITPRSEYISDPTSQYAALCAPKAHVRMLGPPLNLALDAREWGNEARFARTSCHPNALLRPILVAGNLRFGLVSSRLIQRREEIVLGWDWEDGCVVHWLLDEASVEDELELEEGQRRAQELVERLEACFLACACGKGRERDCVLYWLLRVGRGENGPFRNERRKGGRKVKRVDLGPLVGVNRGWDGADGEGGARWVRRERVGGEAGERQEEQREQRELELELDQEMDQEMELEQEGDLEGKQEEGEGDEDQDQDQEQEQEQDQEQDQDQTEEDQGQSADQSRSVTPRTSPLSEAICDLVDEGYTVPASASTTLRPPPQPAPSSPLSSAPPSVNGDTTPSTPVTPLPGGLQGGRKKRRLTQVLSSSPLAQSPVKLAITGPEEPGPAKRRRMQEPLEEQGTIFEASPMPSEKALEEQLASPAKRMMRLSPAPPVLPRALSPAFGPPTPPVVQQELEKTDVTMDDAAVPPASQEALAPSPAVHDQPAATLSLTIPAPEAAREPTPPPAKEPTPPPAPPPVRKWTLKEWAAARKRGEVGKTLKTPAEELAEPLLSAGPVQDSPVVDKVSSDMQTPVVEKRQERPMHVELTGVEAALAPFHSPLIETKPELPFMSPRTGILMPGTPSPPKEARPVLVEQPVQPAAVEKPESPKVQKSPVSVRFQEPTPAAEENITSLQDALRPVTTSLVPPEATVPAPVPDAASKPAEPSVPEEPKDEAMEPEAILEALPSTQPASLTVAHRPASPAHIVTAPAVLEDVKLVPEATPIAGDELEGSSSIAPAVEVKMELPFTSLADALKPFVPLRSPPREEPIAVPSVSPFREPSSAKSPLASRPPISEKGKSPSPAAGGVEEGEVGEISGERMDEPRYDDDRDYRRSRSPDRRRTPPYGEPGYESRRYPQSPPRRPMYDEGRPRSPSYSGPARSPPYNAPRSPRYGQRSPRWQPRDRSPPRAPRSYPPPVSPVFHAHPGPSAPPFRAPPPGPSRGYPPLAPRAEQGYREGYEPGRGPPLGPRALYGQSPYGPPRAPYPPQFGGRGGGPPPVAPRGSFPPRGGWRGRGRGGNWR</sequence>
<organism evidence="7 8">
    <name type="scientific">Calocera viscosa (strain TUFC12733)</name>
    <dbReference type="NCBI Taxonomy" id="1330018"/>
    <lineage>
        <taxon>Eukaryota</taxon>
        <taxon>Fungi</taxon>
        <taxon>Dikarya</taxon>
        <taxon>Basidiomycota</taxon>
        <taxon>Agaricomycotina</taxon>
        <taxon>Dacrymycetes</taxon>
        <taxon>Dacrymycetales</taxon>
        <taxon>Dacrymycetaceae</taxon>
        <taxon>Calocera</taxon>
    </lineage>
</organism>
<feature type="region of interest" description="Disordered" evidence="5">
    <location>
        <begin position="802"/>
        <end position="967"/>
    </location>
</feature>
<dbReference type="InterPro" id="IPR046341">
    <property type="entry name" value="SET_dom_sf"/>
</dbReference>
<evidence type="ECO:0000313" key="7">
    <source>
        <dbReference type="EMBL" id="KZO98168.1"/>
    </source>
</evidence>
<feature type="region of interest" description="Disordered" evidence="5">
    <location>
        <begin position="1119"/>
        <end position="1155"/>
    </location>
</feature>
<feature type="region of interest" description="Disordered" evidence="5">
    <location>
        <begin position="115"/>
        <end position="173"/>
    </location>
</feature>
<evidence type="ECO:0000256" key="3">
    <source>
        <dbReference type="ARBA" id="ARBA00022833"/>
    </source>
</evidence>
<feature type="compositionally biased region" description="Basic and acidic residues" evidence="5">
    <location>
        <begin position="1429"/>
        <end position="1454"/>
    </location>
</feature>
<feature type="compositionally biased region" description="Low complexity" evidence="5">
    <location>
        <begin position="130"/>
        <end position="147"/>
    </location>
</feature>
<reference evidence="7 8" key="1">
    <citation type="journal article" date="2016" name="Mol. Biol. Evol.">
        <title>Comparative Genomics of Early-Diverging Mushroom-Forming Fungi Provides Insights into the Origins of Lignocellulose Decay Capabilities.</title>
        <authorList>
            <person name="Nagy L.G."/>
            <person name="Riley R."/>
            <person name="Tritt A."/>
            <person name="Adam C."/>
            <person name="Daum C."/>
            <person name="Floudas D."/>
            <person name="Sun H."/>
            <person name="Yadav J.S."/>
            <person name="Pangilinan J."/>
            <person name="Larsson K.H."/>
            <person name="Matsuura K."/>
            <person name="Barry K."/>
            <person name="Labutti K."/>
            <person name="Kuo R."/>
            <person name="Ohm R.A."/>
            <person name="Bhattacharya S.S."/>
            <person name="Shirouzu T."/>
            <person name="Yoshinaga Y."/>
            <person name="Martin F.M."/>
            <person name="Grigoriev I.V."/>
            <person name="Hibbett D.S."/>
        </authorList>
    </citation>
    <scope>NUCLEOTIDE SEQUENCE [LARGE SCALE GENOMIC DNA]</scope>
    <source>
        <strain evidence="7 8">TUFC12733</strain>
    </source>
</reference>
<dbReference type="InterPro" id="IPR011011">
    <property type="entry name" value="Znf_FYVE_PHD"/>
</dbReference>
<feature type="region of interest" description="Disordered" evidence="5">
    <location>
        <begin position="1"/>
        <end position="102"/>
    </location>
</feature>
<dbReference type="InterPro" id="IPR001214">
    <property type="entry name" value="SET_dom"/>
</dbReference>
<dbReference type="Gene3D" id="3.30.40.10">
    <property type="entry name" value="Zinc/RING finger domain, C3HC4 (zinc finger)"/>
    <property type="match status" value="1"/>
</dbReference>
<dbReference type="PANTHER" id="PTHR46462">
    <property type="entry name" value="UPSET, ISOFORM A"/>
    <property type="match status" value="1"/>
</dbReference>
<feature type="compositionally biased region" description="Pro residues" evidence="5">
    <location>
        <begin position="1"/>
        <end position="11"/>
    </location>
</feature>
<dbReference type="PANTHER" id="PTHR46462:SF3">
    <property type="entry name" value="UPSET, ISOFORM A"/>
    <property type="match status" value="1"/>
</dbReference>
<feature type="compositionally biased region" description="Low complexity" evidence="5">
    <location>
        <begin position="367"/>
        <end position="376"/>
    </location>
</feature>
<dbReference type="Proteomes" id="UP000076738">
    <property type="component" value="Unassembled WGS sequence"/>
</dbReference>
<evidence type="ECO:0000256" key="1">
    <source>
        <dbReference type="ARBA" id="ARBA00022723"/>
    </source>
</evidence>
<keyword evidence="2" id="KW-0863">Zinc-finger</keyword>
<feature type="region of interest" description="Disordered" evidence="5">
    <location>
        <begin position="468"/>
        <end position="505"/>
    </location>
</feature>
<dbReference type="GO" id="GO:0008270">
    <property type="term" value="F:zinc ion binding"/>
    <property type="evidence" value="ECO:0007669"/>
    <property type="project" value="UniProtKB-KW"/>
</dbReference>
<feature type="region of interest" description="Disordered" evidence="5">
    <location>
        <begin position="1372"/>
        <end position="1633"/>
    </location>
</feature>
<protein>
    <recommendedName>
        <fullName evidence="6">SET domain-containing protein</fullName>
    </recommendedName>
</protein>
<evidence type="ECO:0000259" key="6">
    <source>
        <dbReference type="PROSITE" id="PS50280"/>
    </source>
</evidence>
<evidence type="ECO:0000256" key="2">
    <source>
        <dbReference type="ARBA" id="ARBA00022771"/>
    </source>
</evidence>
<feature type="compositionally biased region" description="Pro residues" evidence="5">
    <location>
        <begin position="1590"/>
        <end position="1599"/>
    </location>
</feature>
<accession>A0A167NWU4</accession>
<feature type="compositionally biased region" description="Pro residues" evidence="5">
    <location>
        <begin position="1520"/>
        <end position="1531"/>
    </location>
</feature>
<feature type="compositionally biased region" description="Acidic residues" evidence="5">
    <location>
        <begin position="802"/>
        <end position="811"/>
    </location>
</feature>
<keyword evidence="3" id="KW-0862">Zinc</keyword>
<feature type="region of interest" description="Disordered" evidence="5">
    <location>
        <begin position="1177"/>
        <end position="1240"/>
    </location>
</feature>
<feature type="compositionally biased region" description="Pro residues" evidence="5">
    <location>
        <begin position="62"/>
        <end position="75"/>
    </location>
</feature>
<feature type="compositionally biased region" description="Pro residues" evidence="5">
    <location>
        <begin position="1074"/>
        <end position="1091"/>
    </location>
</feature>
<feature type="region of interest" description="Disordered" evidence="5">
    <location>
        <begin position="365"/>
        <end position="408"/>
    </location>
</feature>
<dbReference type="Pfam" id="PF00628">
    <property type="entry name" value="PHD"/>
    <property type="match status" value="1"/>
</dbReference>
<evidence type="ECO:0000256" key="4">
    <source>
        <dbReference type="ARBA" id="ARBA00022853"/>
    </source>
</evidence>
<dbReference type="PROSITE" id="PS50280">
    <property type="entry name" value="SET"/>
    <property type="match status" value="1"/>
</dbReference>
<feature type="domain" description="SET" evidence="6">
    <location>
        <begin position="526"/>
        <end position="663"/>
    </location>
</feature>
<keyword evidence="8" id="KW-1185">Reference proteome</keyword>
<dbReference type="SUPFAM" id="SSF82199">
    <property type="entry name" value="SET domain"/>
    <property type="match status" value="1"/>
</dbReference>